<dbReference type="Pfam" id="PF05139">
    <property type="entry name" value="Erythro_esteras"/>
    <property type="match status" value="1"/>
</dbReference>
<dbReference type="Gene3D" id="3.30.1870.10">
    <property type="entry name" value="EreA-like, domain 2"/>
    <property type="match status" value="1"/>
</dbReference>
<dbReference type="InterPro" id="IPR014622">
    <property type="entry name" value="UCP036794_erythomycin"/>
</dbReference>
<dbReference type="Proteomes" id="UP001597100">
    <property type="component" value="Unassembled WGS sequence"/>
</dbReference>
<proteinExistence type="predicted"/>
<comment type="caution">
    <text evidence="2">The sequence shown here is derived from an EMBL/GenBank/DDBJ whole genome shotgun (WGS) entry which is preliminary data.</text>
</comment>
<gene>
    <name evidence="2" type="ORF">ACFQ1G_05045</name>
</gene>
<dbReference type="SUPFAM" id="SSF159501">
    <property type="entry name" value="EreA/ChaN-like"/>
    <property type="match status" value="1"/>
</dbReference>
<dbReference type="InterPro" id="IPR007815">
    <property type="entry name" value="Emycin_Estase"/>
</dbReference>
<evidence type="ECO:0000313" key="3">
    <source>
        <dbReference type="Proteomes" id="UP001597100"/>
    </source>
</evidence>
<evidence type="ECO:0000313" key="2">
    <source>
        <dbReference type="EMBL" id="MFD0976153.1"/>
    </source>
</evidence>
<accession>A0ABW3IEJ8</accession>
<dbReference type="RefSeq" id="WP_380737232.1">
    <property type="nucleotide sequence ID" value="NZ_JBHTJP010000032.1"/>
</dbReference>
<reference evidence="3" key="1">
    <citation type="journal article" date="2019" name="Int. J. Syst. Evol. Microbiol.">
        <title>The Global Catalogue of Microorganisms (GCM) 10K type strain sequencing project: providing services to taxonomists for standard genome sequencing and annotation.</title>
        <authorList>
            <consortium name="The Broad Institute Genomics Platform"/>
            <consortium name="The Broad Institute Genome Sequencing Center for Infectious Disease"/>
            <person name="Wu L."/>
            <person name="Ma J."/>
        </authorList>
    </citation>
    <scope>NUCLEOTIDE SEQUENCE [LARGE SCALE GENOMIC DNA]</scope>
    <source>
        <strain evidence="3">CCUG 60898</strain>
    </source>
</reference>
<name>A0ABW3IEJ8_9FLAO</name>
<dbReference type="InterPro" id="IPR052036">
    <property type="entry name" value="Hydrolase/PRTase-associated"/>
</dbReference>
<dbReference type="EMBL" id="JBHTJP010000032">
    <property type="protein sequence ID" value="MFD0976153.1"/>
    <property type="molecule type" value="Genomic_DNA"/>
</dbReference>
<protein>
    <submittedName>
        <fullName evidence="2">Erythromycin esterase family protein</fullName>
    </submittedName>
</protein>
<dbReference type="PIRSF" id="PIRSF036794">
    <property type="entry name" value="UCP_erythr_ester"/>
    <property type="match status" value="1"/>
</dbReference>
<dbReference type="Gene3D" id="1.20.1440.30">
    <property type="entry name" value="Biosynthetic Protein domain"/>
    <property type="match status" value="1"/>
</dbReference>
<dbReference type="PANTHER" id="PTHR31299:SF0">
    <property type="entry name" value="ESTERASE, PUTATIVE (AFU_ORTHOLOGUE AFUA_1G05850)-RELATED"/>
    <property type="match status" value="1"/>
</dbReference>
<organism evidence="2 3">
    <name type="scientific">Salinimicrobium gaetbulicola</name>
    <dbReference type="NCBI Taxonomy" id="999702"/>
    <lineage>
        <taxon>Bacteria</taxon>
        <taxon>Pseudomonadati</taxon>
        <taxon>Bacteroidota</taxon>
        <taxon>Flavobacteriia</taxon>
        <taxon>Flavobacteriales</taxon>
        <taxon>Flavobacteriaceae</taxon>
        <taxon>Salinimicrobium</taxon>
    </lineage>
</organism>
<dbReference type="PANTHER" id="PTHR31299">
    <property type="entry name" value="ESTERASE, PUTATIVE (AFU_ORTHOLOGUE AFUA_1G05850)-RELATED"/>
    <property type="match status" value="1"/>
</dbReference>
<dbReference type="Gene3D" id="3.40.1660.10">
    <property type="entry name" value="EreA-like (biosynthetic domain)"/>
    <property type="match status" value="1"/>
</dbReference>
<keyword evidence="3" id="KW-1185">Reference proteome</keyword>
<sequence>MANWISNFTSQEDLSAKHIRPLENAEDLDPLLERIGDSRYVLLGEATHGTHEYYTWRAEISKRLIEEKGFSFIAVEGDWPDCYKINRWIKDLPDSGSSITEVLQSFKRWPTWMWANWEVAAFARWLKNYNSGLASEEKIGFYGLDVYSLWESMEVIVNYLEKEDPDIAGLARRVADCFEPYRKNDSYATAYRGLNQRCRNEVVQLLTEVRQNIEKYKDEREAGLNTELNALVMKNAEKYYEAMASFDSSSWNVRDSHMVETLNVLMDYHDHHSKVIIWEHNTHIGDARATDMAAHGMHNVGQLVRQQHQDEGVVLVGFGSYEGSVTAGEFWGGEMQEMRLPKAIDGSLEKILHQFEGTNKLLIFNDNSPLKEIFSEKLGHRAVGVVYNPHSERGNYVPSIISDRYDAFLFIDKTKALHPLHIKPDGHLVPETYPFGI</sequence>
<keyword evidence="1" id="KW-0175">Coiled coil</keyword>
<feature type="coiled-coil region" evidence="1">
    <location>
        <begin position="199"/>
        <end position="226"/>
    </location>
</feature>
<dbReference type="CDD" id="cd14728">
    <property type="entry name" value="Ere-like"/>
    <property type="match status" value="1"/>
</dbReference>
<evidence type="ECO:0000256" key="1">
    <source>
        <dbReference type="SAM" id="Coils"/>
    </source>
</evidence>